<sequence>MTTPPANGQPVPPSLSFLARILVDVGEPVDIGRTPEGHRRIVPILGGTITGPGLQGTVLPGGADFQILRSSESTDLDARYALEIEDGSRIYVHNVAVRHGRAEDIDKLNQGQPVDASRIYFRCTPRLTTESSTWSWMNHTVFLGTGERLPNQVGITIFQVH</sequence>
<dbReference type="Proteomes" id="UP001236806">
    <property type="component" value="Unassembled WGS sequence"/>
</dbReference>
<evidence type="ECO:0000313" key="3">
    <source>
        <dbReference type="Proteomes" id="UP001236806"/>
    </source>
</evidence>
<protein>
    <recommendedName>
        <fullName evidence="1">UPF0311 protein QFZ36_002777</fullName>
    </recommendedName>
</protein>
<keyword evidence="3" id="KW-1185">Reference proteome</keyword>
<dbReference type="EMBL" id="JAUSXB010000001">
    <property type="protein sequence ID" value="MDQ0675216.1"/>
    <property type="molecule type" value="Genomic_DNA"/>
</dbReference>
<dbReference type="Pfam" id="PF11578">
    <property type="entry name" value="DUF3237"/>
    <property type="match status" value="1"/>
</dbReference>
<evidence type="ECO:0000313" key="2">
    <source>
        <dbReference type="EMBL" id="MDQ0675216.1"/>
    </source>
</evidence>
<dbReference type="HAMAP" id="MF_00775">
    <property type="entry name" value="UPF0311"/>
    <property type="match status" value="1"/>
</dbReference>
<accession>A0ABU0PPR3</accession>
<reference evidence="2 3" key="1">
    <citation type="submission" date="2023-07" db="EMBL/GenBank/DDBJ databases">
        <title>Comparative genomics of wheat-associated soil bacteria to identify genetic determinants of phenazine resistance.</title>
        <authorList>
            <person name="Mouncey N."/>
        </authorList>
    </citation>
    <scope>NUCLEOTIDE SEQUENCE [LARGE SCALE GENOMIC DNA]</scope>
    <source>
        <strain evidence="2 3">W1I3</strain>
    </source>
</reference>
<dbReference type="RefSeq" id="WP_306637392.1">
    <property type="nucleotide sequence ID" value="NZ_JAUSXB010000001.1"/>
</dbReference>
<dbReference type="InterPro" id="IPR020915">
    <property type="entry name" value="UPF0311"/>
</dbReference>
<dbReference type="PANTHER" id="PTHR37315">
    <property type="entry name" value="UPF0311 PROTEIN BLR7842"/>
    <property type="match status" value="1"/>
</dbReference>
<comment type="similarity">
    <text evidence="1">Belongs to the UPF0311 family.</text>
</comment>
<organism evidence="2 3">
    <name type="scientific">Pseudarthrobacter siccitolerans</name>
    <dbReference type="NCBI Taxonomy" id="861266"/>
    <lineage>
        <taxon>Bacteria</taxon>
        <taxon>Bacillati</taxon>
        <taxon>Actinomycetota</taxon>
        <taxon>Actinomycetes</taxon>
        <taxon>Micrococcales</taxon>
        <taxon>Micrococcaceae</taxon>
        <taxon>Pseudarthrobacter</taxon>
    </lineage>
</organism>
<dbReference type="Gene3D" id="2.40.160.20">
    <property type="match status" value="1"/>
</dbReference>
<comment type="caution">
    <text evidence="2">The sequence shown here is derived from an EMBL/GenBank/DDBJ whole genome shotgun (WGS) entry which is preliminary data.</text>
</comment>
<dbReference type="PANTHER" id="PTHR37315:SF1">
    <property type="entry name" value="UPF0311 PROTEIN BLR7842"/>
    <property type="match status" value="1"/>
</dbReference>
<name>A0ABU0PPR3_9MICC</name>
<gene>
    <name evidence="2" type="ORF">QFZ36_002777</name>
</gene>
<evidence type="ECO:0000256" key="1">
    <source>
        <dbReference type="HAMAP-Rule" id="MF_00775"/>
    </source>
</evidence>
<proteinExistence type="inferred from homology"/>